<proteinExistence type="predicted"/>
<protein>
    <submittedName>
        <fullName evidence="3">Uncharacterized protein</fullName>
    </submittedName>
</protein>
<accession>A0A0F9DM04</accession>
<gene>
    <name evidence="3" type="ORF">LCGC14_2472890</name>
</gene>
<evidence type="ECO:0000313" key="3">
    <source>
        <dbReference type="EMBL" id="KKL18701.1"/>
    </source>
</evidence>
<dbReference type="AlphaFoldDB" id="A0A0F9DM04"/>
<organism evidence="3">
    <name type="scientific">marine sediment metagenome</name>
    <dbReference type="NCBI Taxonomy" id="412755"/>
    <lineage>
        <taxon>unclassified sequences</taxon>
        <taxon>metagenomes</taxon>
        <taxon>ecological metagenomes</taxon>
    </lineage>
</organism>
<evidence type="ECO:0000256" key="1">
    <source>
        <dbReference type="SAM" id="Coils"/>
    </source>
</evidence>
<sequence>MPRKPKTQTPDAPDVQNAAQRQQTVRRLAVEHRRLKVAFADTYVELVGVREQNDRLNEIIQEQQRVIREISEKLPKDEPEATDTS</sequence>
<evidence type="ECO:0000256" key="2">
    <source>
        <dbReference type="SAM" id="MobiDB-lite"/>
    </source>
</evidence>
<keyword evidence="1" id="KW-0175">Coiled coil</keyword>
<comment type="caution">
    <text evidence="3">The sequence shown here is derived from an EMBL/GenBank/DDBJ whole genome shotgun (WGS) entry which is preliminary data.</text>
</comment>
<dbReference type="EMBL" id="LAZR01038769">
    <property type="protein sequence ID" value="KKL18701.1"/>
    <property type="molecule type" value="Genomic_DNA"/>
</dbReference>
<name>A0A0F9DM04_9ZZZZ</name>
<feature type="coiled-coil region" evidence="1">
    <location>
        <begin position="46"/>
        <end position="73"/>
    </location>
</feature>
<reference evidence="3" key="1">
    <citation type="journal article" date="2015" name="Nature">
        <title>Complex archaea that bridge the gap between prokaryotes and eukaryotes.</title>
        <authorList>
            <person name="Spang A."/>
            <person name="Saw J.H."/>
            <person name="Jorgensen S.L."/>
            <person name="Zaremba-Niedzwiedzka K."/>
            <person name="Martijn J."/>
            <person name="Lind A.E."/>
            <person name="van Eijk R."/>
            <person name="Schleper C."/>
            <person name="Guy L."/>
            <person name="Ettema T.J."/>
        </authorList>
    </citation>
    <scope>NUCLEOTIDE SEQUENCE</scope>
</reference>
<feature type="region of interest" description="Disordered" evidence="2">
    <location>
        <begin position="1"/>
        <end position="24"/>
    </location>
</feature>